<evidence type="ECO:0000313" key="3">
    <source>
        <dbReference type="EMBL" id="HIX65805.1"/>
    </source>
</evidence>
<name>A0A9D1WS55_9FIRM</name>
<sequence>MTGREQHPAAPEAKAPEAPEALETAPEALETTQEALEATQQVLETSQQDLEASQQALDRAEDVAGEEADWPPEPQELSLTWQNRPATLLKAAQAVDIVQKAGRRWKFHLGIIILLVVFFLPDLRFDTLPHILGGVGLLALAVAAGMLAKYGPDRANRKFSQQKAAAAPTARITLTRYGFSIREGAYTGTVNFAQDPKCAAAELEGVVALSYERNRVSAIPLADLNQQERDQLRELLRLGLGDRFHRLGYQK</sequence>
<proteinExistence type="predicted"/>
<organism evidence="3 4">
    <name type="scientific">Candidatus Anaerotruncus excrementipullorum</name>
    <dbReference type="NCBI Taxonomy" id="2838465"/>
    <lineage>
        <taxon>Bacteria</taxon>
        <taxon>Bacillati</taxon>
        <taxon>Bacillota</taxon>
        <taxon>Clostridia</taxon>
        <taxon>Eubacteriales</taxon>
        <taxon>Oscillospiraceae</taxon>
        <taxon>Anaerotruncus</taxon>
    </lineage>
</organism>
<feature type="transmembrane region" description="Helical" evidence="2">
    <location>
        <begin position="131"/>
        <end position="148"/>
    </location>
</feature>
<keyword evidence="2" id="KW-0472">Membrane</keyword>
<keyword evidence="2" id="KW-1133">Transmembrane helix</keyword>
<evidence type="ECO:0000256" key="2">
    <source>
        <dbReference type="SAM" id="Phobius"/>
    </source>
</evidence>
<reference evidence="3" key="1">
    <citation type="journal article" date="2021" name="PeerJ">
        <title>Extensive microbial diversity within the chicken gut microbiome revealed by metagenomics and culture.</title>
        <authorList>
            <person name="Gilroy R."/>
            <person name="Ravi A."/>
            <person name="Getino M."/>
            <person name="Pursley I."/>
            <person name="Horton D.L."/>
            <person name="Alikhan N.F."/>
            <person name="Baker D."/>
            <person name="Gharbi K."/>
            <person name="Hall N."/>
            <person name="Watson M."/>
            <person name="Adriaenssens E.M."/>
            <person name="Foster-Nyarko E."/>
            <person name="Jarju S."/>
            <person name="Secka A."/>
            <person name="Antonio M."/>
            <person name="Oren A."/>
            <person name="Chaudhuri R.R."/>
            <person name="La Ragione R."/>
            <person name="Hildebrand F."/>
            <person name="Pallen M.J."/>
        </authorList>
    </citation>
    <scope>NUCLEOTIDE SEQUENCE</scope>
    <source>
        <strain evidence="3">CHK188-5543</strain>
    </source>
</reference>
<evidence type="ECO:0000256" key="1">
    <source>
        <dbReference type="SAM" id="MobiDB-lite"/>
    </source>
</evidence>
<reference evidence="3" key="2">
    <citation type="submission" date="2021-04" db="EMBL/GenBank/DDBJ databases">
        <authorList>
            <person name="Gilroy R."/>
        </authorList>
    </citation>
    <scope>NUCLEOTIDE SEQUENCE</scope>
    <source>
        <strain evidence="3">CHK188-5543</strain>
    </source>
</reference>
<feature type="transmembrane region" description="Helical" evidence="2">
    <location>
        <begin position="107"/>
        <end position="125"/>
    </location>
</feature>
<evidence type="ECO:0000313" key="4">
    <source>
        <dbReference type="Proteomes" id="UP000886800"/>
    </source>
</evidence>
<dbReference type="EMBL" id="DXES01000130">
    <property type="protein sequence ID" value="HIX65805.1"/>
    <property type="molecule type" value="Genomic_DNA"/>
</dbReference>
<feature type="compositionally biased region" description="Polar residues" evidence="1">
    <location>
        <begin position="42"/>
        <end position="56"/>
    </location>
</feature>
<keyword evidence="2" id="KW-0812">Transmembrane</keyword>
<protein>
    <submittedName>
        <fullName evidence="3">Uncharacterized protein</fullName>
    </submittedName>
</protein>
<feature type="region of interest" description="Disordered" evidence="1">
    <location>
        <begin position="1"/>
        <end position="74"/>
    </location>
</feature>
<accession>A0A9D1WS55</accession>
<feature type="compositionally biased region" description="Low complexity" evidence="1">
    <location>
        <begin position="8"/>
        <end position="41"/>
    </location>
</feature>
<dbReference type="Proteomes" id="UP000886800">
    <property type="component" value="Unassembled WGS sequence"/>
</dbReference>
<dbReference type="AlphaFoldDB" id="A0A9D1WS55"/>
<comment type="caution">
    <text evidence="3">The sequence shown here is derived from an EMBL/GenBank/DDBJ whole genome shotgun (WGS) entry which is preliminary data.</text>
</comment>
<gene>
    <name evidence="3" type="ORF">H9736_06095</name>
</gene>